<gene>
    <name evidence="2" type="ORF">DAEQUDRAFT_8826</name>
</gene>
<proteinExistence type="predicted"/>
<dbReference type="AlphaFoldDB" id="A0A165UFI1"/>
<dbReference type="SUPFAM" id="SSF48371">
    <property type="entry name" value="ARM repeat"/>
    <property type="match status" value="1"/>
</dbReference>
<dbReference type="PANTHER" id="PTHR15682:SF2">
    <property type="entry name" value="UNHEALTHY RIBOSOME BIOGENESIS PROTEIN 2 HOMOLOG"/>
    <property type="match status" value="1"/>
</dbReference>
<dbReference type="STRING" id="1314783.A0A165UFI1"/>
<dbReference type="Proteomes" id="UP000076727">
    <property type="component" value="Unassembled WGS sequence"/>
</dbReference>
<dbReference type="InterPro" id="IPR011989">
    <property type="entry name" value="ARM-like"/>
</dbReference>
<keyword evidence="3" id="KW-1185">Reference proteome</keyword>
<dbReference type="GO" id="GO:0005730">
    <property type="term" value="C:nucleolus"/>
    <property type="evidence" value="ECO:0007669"/>
    <property type="project" value="TreeGrafter"/>
</dbReference>
<sequence>MPVEDYCHLLHYIVEAAGSRASFDAQGIASFVRLLKVVGLNSPEGTSKLTQQAFSKTLVSCADRPNYVLNSATRAEVLALLNGFCSDRPASVRPSDISTIWSIIGQLLSSSLEHDQATDPTVFQEIVSIVSALVRLRRDLVLNTLPHLGMVLRRLINALKEPRPQLGAKQTRLVMNTLPAWISAEKPLSAEEARVLARLMTTLTTKTIVRMHGQNAESQKPESLVRPFSKHAAYVLTAYIDAVNDPLCHVATQIRKELQPGLFALCDMLGDHNRDAMMVSALDASGKVMMKALWKEYEKQRYVGKG</sequence>
<accession>A0A165UFI1</accession>
<feature type="domain" description="Nucleolar 27S pre-rRNA processing Urb2/Npa2 C-terminal" evidence="1">
    <location>
        <begin position="76"/>
        <end position="305"/>
    </location>
</feature>
<dbReference type="Pfam" id="PF10441">
    <property type="entry name" value="Urb2"/>
    <property type="match status" value="1"/>
</dbReference>
<dbReference type="EMBL" id="KV429032">
    <property type="protein sequence ID" value="KZT74834.1"/>
    <property type="molecule type" value="Genomic_DNA"/>
</dbReference>
<evidence type="ECO:0000313" key="2">
    <source>
        <dbReference type="EMBL" id="KZT74834.1"/>
    </source>
</evidence>
<dbReference type="InterPro" id="IPR016024">
    <property type="entry name" value="ARM-type_fold"/>
</dbReference>
<dbReference type="OrthoDB" id="160374at2759"/>
<evidence type="ECO:0000313" key="3">
    <source>
        <dbReference type="Proteomes" id="UP000076727"/>
    </source>
</evidence>
<protein>
    <recommendedName>
        <fullName evidence="1">Nucleolar 27S pre-rRNA processing Urb2/Npa2 C-terminal domain-containing protein</fullName>
    </recommendedName>
</protein>
<dbReference type="GO" id="GO:0042254">
    <property type="term" value="P:ribosome biogenesis"/>
    <property type="evidence" value="ECO:0007669"/>
    <property type="project" value="TreeGrafter"/>
</dbReference>
<dbReference type="Gene3D" id="1.25.10.10">
    <property type="entry name" value="Leucine-rich Repeat Variant"/>
    <property type="match status" value="1"/>
</dbReference>
<evidence type="ECO:0000259" key="1">
    <source>
        <dbReference type="Pfam" id="PF10441"/>
    </source>
</evidence>
<name>A0A165UFI1_9APHY</name>
<dbReference type="InterPro" id="IPR052609">
    <property type="entry name" value="Ribosome_Biogenesis_Reg"/>
</dbReference>
<reference evidence="2 3" key="1">
    <citation type="journal article" date="2016" name="Mol. Biol. Evol.">
        <title>Comparative Genomics of Early-Diverging Mushroom-Forming Fungi Provides Insights into the Origins of Lignocellulose Decay Capabilities.</title>
        <authorList>
            <person name="Nagy L.G."/>
            <person name="Riley R."/>
            <person name="Tritt A."/>
            <person name="Adam C."/>
            <person name="Daum C."/>
            <person name="Floudas D."/>
            <person name="Sun H."/>
            <person name="Yadav J.S."/>
            <person name="Pangilinan J."/>
            <person name="Larsson K.H."/>
            <person name="Matsuura K."/>
            <person name="Barry K."/>
            <person name="Labutti K."/>
            <person name="Kuo R."/>
            <person name="Ohm R.A."/>
            <person name="Bhattacharya S.S."/>
            <person name="Shirouzu T."/>
            <person name="Yoshinaga Y."/>
            <person name="Martin F.M."/>
            <person name="Grigoriev I.V."/>
            <person name="Hibbett D.S."/>
        </authorList>
    </citation>
    <scope>NUCLEOTIDE SEQUENCE [LARGE SCALE GENOMIC DNA]</scope>
    <source>
        <strain evidence="2 3">L-15889</strain>
    </source>
</reference>
<dbReference type="PANTHER" id="PTHR15682">
    <property type="entry name" value="UNHEALTHY RIBOSOME BIOGENESIS PROTEIN 2 HOMOLOG"/>
    <property type="match status" value="1"/>
</dbReference>
<dbReference type="InterPro" id="IPR018849">
    <property type="entry name" value="Urb2/Npa2_C"/>
</dbReference>
<organism evidence="2 3">
    <name type="scientific">Daedalea quercina L-15889</name>
    <dbReference type="NCBI Taxonomy" id="1314783"/>
    <lineage>
        <taxon>Eukaryota</taxon>
        <taxon>Fungi</taxon>
        <taxon>Dikarya</taxon>
        <taxon>Basidiomycota</taxon>
        <taxon>Agaricomycotina</taxon>
        <taxon>Agaricomycetes</taxon>
        <taxon>Polyporales</taxon>
        <taxon>Fomitopsis</taxon>
    </lineage>
</organism>